<dbReference type="InterPro" id="IPR025399">
    <property type="entry name" value="DUF4372"/>
</dbReference>
<feature type="domain" description="DUF4372" evidence="1">
    <location>
        <begin position="9"/>
        <end position="71"/>
    </location>
</feature>
<dbReference type="Proteomes" id="UP001238163">
    <property type="component" value="Unassembled WGS sequence"/>
</dbReference>
<proteinExistence type="predicted"/>
<protein>
    <submittedName>
        <fullName evidence="2">ABC-type phosphate transport system ATPase subunit</fullName>
    </submittedName>
</protein>
<dbReference type="Pfam" id="PF14294">
    <property type="entry name" value="DUF4372"/>
    <property type="match status" value="1"/>
</dbReference>
<name>A0AAE4AQB4_9BACT</name>
<sequence length="119" mass="13030">MNPLKSTVSVLAQIASWIPDRIIDNLAKKYKIQTRAFSANSHVMAMLYAHLAHSLSLNDICDSLHNHAGPLARGRPKCIGRFCEGEERSIAPFLPLALPHLSLFGSAHCGFRFATAAMC</sequence>
<dbReference type="AlphaFoldDB" id="A0AAE4AQB4"/>
<evidence type="ECO:0000313" key="2">
    <source>
        <dbReference type="EMBL" id="MDQ0291416.1"/>
    </source>
</evidence>
<reference evidence="2" key="1">
    <citation type="submission" date="2023-07" db="EMBL/GenBank/DDBJ databases">
        <title>Genomic Encyclopedia of Type Strains, Phase IV (KMG-IV): sequencing the most valuable type-strain genomes for metagenomic binning, comparative biology and taxonomic classification.</title>
        <authorList>
            <person name="Goeker M."/>
        </authorList>
    </citation>
    <scope>NUCLEOTIDE SEQUENCE</scope>
    <source>
        <strain evidence="2">DSM 24202</strain>
    </source>
</reference>
<keyword evidence="3" id="KW-1185">Reference proteome</keyword>
<evidence type="ECO:0000259" key="1">
    <source>
        <dbReference type="Pfam" id="PF14294"/>
    </source>
</evidence>
<evidence type="ECO:0000313" key="3">
    <source>
        <dbReference type="Proteomes" id="UP001238163"/>
    </source>
</evidence>
<comment type="caution">
    <text evidence="2">The sequence shown here is derived from an EMBL/GenBank/DDBJ whole genome shotgun (WGS) entry which is preliminary data.</text>
</comment>
<gene>
    <name evidence="2" type="ORF">J3R75_003523</name>
</gene>
<dbReference type="EMBL" id="JAUSVL010000001">
    <property type="protein sequence ID" value="MDQ0291416.1"/>
    <property type="molecule type" value="Genomic_DNA"/>
</dbReference>
<accession>A0AAE4AQB4</accession>
<organism evidence="2 3">
    <name type="scientific">Oligosphaera ethanolica</name>
    <dbReference type="NCBI Taxonomy" id="760260"/>
    <lineage>
        <taxon>Bacteria</taxon>
        <taxon>Pseudomonadati</taxon>
        <taxon>Lentisphaerota</taxon>
        <taxon>Oligosphaeria</taxon>
        <taxon>Oligosphaerales</taxon>
        <taxon>Oligosphaeraceae</taxon>
        <taxon>Oligosphaera</taxon>
    </lineage>
</organism>